<dbReference type="STRING" id="1168221.R7YNP6"/>
<proteinExistence type="predicted"/>
<evidence type="ECO:0000313" key="3">
    <source>
        <dbReference type="EMBL" id="EON63483.1"/>
    </source>
</evidence>
<dbReference type="PANTHER" id="PTHR47843:SF2">
    <property type="entry name" value="BTB DOMAIN-CONTAINING PROTEIN"/>
    <property type="match status" value="1"/>
</dbReference>
<dbReference type="Pfam" id="PF00651">
    <property type="entry name" value="BTB"/>
    <property type="match status" value="1"/>
</dbReference>
<protein>
    <recommendedName>
        <fullName evidence="2">BTB domain-containing protein</fullName>
    </recommendedName>
</protein>
<organism evidence="3 4">
    <name type="scientific">Coniosporium apollinis (strain CBS 100218)</name>
    <name type="common">Rock-inhabiting black yeast</name>
    <dbReference type="NCBI Taxonomy" id="1168221"/>
    <lineage>
        <taxon>Eukaryota</taxon>
        <taxon>Fungi</taxon>
        <taxon>Dikarya</taxon>
        <taxon>Ascomycota</taxon>
        <taxon>Pezizomycotina</taxon>
        <taxon>Dothideomycetes</taxon>
        <taxon>Dothideomycetes incertae sedis</taxon>
        <taxon>Coniosporium</taxon>
    </lineage>
</organism>
<dbReference type="GeneID" id="19900022"/>
<dbReference type="RefSeq" id="XP_007778800.1">
    <property type="nucleotide sequence ID" value="XM_007780610.1"/>
</dbReference>
<dbReference type="InterPro" id="IPR011333">
    <property type="entry name" value="SKP1/BTB/POZ_sf"/>
</dbReference>
<reference evidence="4" key="1">
    <citation type="submission" date="2012-06" db="EMBL/GenBank/DDBJ databases">
        <title>The genome sequence of Coniosporium apollinis CBS 100218.</title>
        <authorList>
            <consortium name="The Broad Institute Genome Sequencing Platform"/>
            <person name="Cuomo C."/>
            <person name="Gorbushina A."/>
            <person name="Noack S."/>
            <person name="Walker B."/>
            <person name="Young S.K."/>
            <person name="Zeng Q."/>
            <person name="Gargeya S."/>
            <person name="Fitzgerald M."/>
            <person name="Haas B."/>
            <person name="Abouelleil A."/>
            <person name="Alvarado L."/>
            <person name="Arachchi H.M."/>
            <person name="Berlin A.M."/>
            <person name="Chapman S.B."/>
            <person name="Goldberg J."/>
            <person name="Griggs A."/>
            <person name="Gujja S."/>
            <person name="Hansen M."/>
            <person name="Howarth C."/>
            <person name="Imamovic A."/>
            <person name="Larimer J."/>
            <person name="McCowan C."/>
            <person name="Montmayeur A."/>
            <person name="Murphy C."/>
            <person name="Neiman D."/>
            <person name="Pearson M."/>
            <person name="Priest M."/>
            <person name="Roberts A."/>
            <person name="Saif S."/>
            <person name="Shea T."/>
            <person name="Sisk P."/>
            <person name="Sykes S."/>
            <person name="Wortman J."/>
            <person name="Nusbaum C."/>
            <person name="Birren B."/>
        </authorList>
    </citation>
    <scope>NUCLEOTIDE SEQUENCE [LARGE SCALE GENOMIC DNA]</scope>
    <source>
        <strain evidence="4">CBS 100218</strain>
    </source>
</reference>
<dbReference type="PANTHER" id="PTHR47843">
    <property type="entry name" value="BTB DOMAIN-CONTAINING PROTEIN-RELATED"/>
    <property type="match status" value="1"/>
</dbReference>
<dbReference type="AlphaFoldDB" id="R7YNP6"/>
<evidence type="ECO:0000313" key="4">
    <source>
        <dbReference type="Proteomes" id="UP000016924"/>
    </source>
</evidence>
<gene>
    <name evidence="3" type="ORF">W97_02711</name>
</gene>
<dbReference type="InterPro" id="IPR000210">
    <property type="entry name" value="BTB/POZ_dom"/>
</dbReference>
<dbReference type="eggNOG" id="ENOG502SP89">
    <property type="taxonomic scope" value="Eukaryota"/>
</dbReference>
<sequence length="218" mass="24831">MAELTRKFSDFLTSPIISVVVGKAPVKTFLLHSELLTTTSKRFAISLQGEFREAAERRIDLPDEDPDVFGYFLKYLYGDEWLRSSQIEHEAEYPILARLYALGERLQAIAFQRTVLLKFMSSFNDKTQLSDQGLCDVLEIACAEITARVDEDPFRDQVFWYATRRLTQLQKYGRFKQLLSEQPDLGASLCMRASSSGAAQPAKPNDPVPARFRSESVF</sequence>
<feature type="region of interest" description="Disordered" evidence="1">
    <location>
        <begin position="196"/>
        <end position="218"/>
    </location>
</feature>
<dbReference type="Gene3D" id="3.30.710.10">
    <property type="entry name" value="Potassium Channel Kv1.1, Chain A"/>
    <property type="match status" value="1"/>
</dbReference>
<dbReference type="OrthoDB" id="194443at2759"/>
<evidence type="ECO:0000259" key="2">
    <source>
        <dbReference type="PROSITE" id="PS50097"/>
    </source>
</evidence>
<keyword evidence="4" id="KW-1185">Reference proteome</keyword>
<name>R7YNP6_CONA1</name>
<feature type="domain" description="BTB" evidence="2">
    <location>
        <begin position="17"/>
        <end position="80"/>
    </location>
</feature>
<accession>R7YNP6</accession>
<dbReference type="EMBL" id="JH767563">
    <property type="protein sequence ID" value="EON63483.1"/>
    <property type="molecule type" value="Genomic_DNA"/>
</dbReference>
<dbReference type="Proteomes" id="UP000016924">
    <property type="component" value="Unassembled WGS sequence"/>
</dbReference>
<dbReference type="SUPFAM" id="SSF54695">
    <property type="entry name" value="POZ domain"/>
    <property type="match status" value="1"/>
</dbReference>
<evidence type="ECO:0000256" key="1">
    <source>
        <dbReference type="SAM" id="MobiDB-lite"/>
    </source>
</evidence>
<dbReference type="HOGENOM" id="CLU_1299698_0_0_1"/>
<dbReference type="OMA" id="MRAHIFW"/>
<dbReference type="PROSITE" id="PS50097">
    <property type="entry name" value="BTB"/>
    <property type="match status" value="1"/>
</dbReference>